<keyword evidence="4" id="KW-0418">Kinase</keyword>
<evidence type="ECO:0000256" key="3">
    <source>
        <dbReference type="ARBA" id="ARBA00022741"/>
    </source>
</evidence>
<dbReference type="SMART" id="SM00220">
    <property type="entry name" value="S_TKc"/>
    <property type="match status" value="1"/>
</dbReference>
<keyword evidence="10" id="KW-0472">Membrane</keyword>
<dbReference type="PROSITE" id="PS01159">
    <property type="entry name" value="WW_DOMAIN_1"/>
    <property type="match status" value="1"/>
</dbReference>
<dbReference type="STRING" id="246404.A0A507FTR7"/>
<dbReference type="InterPro" id="IPR001202">
    <property type="entry name" value="WW_dom"/>
</dbReference>
<keyword evidence="1" id="KW-0723">Serine/threonine-protein kinase</keyword>
<dbReference type="PANTHER" id="PTHR24350">
    <property type="entry name" value="SERINE/THREONINE-PROTEIN KINASE IAL-RELATED"/>
    <property type="match status" value="1"/>
</dbReference>
<feature type="region of interest" description="Disordered" evidence="9">
    <location>
        <begin position="467"/>
        <end position="553"/>
    </location>
</feature>
<dbReference type="Pfam" id="PF00069">
    <property type="entry name" value="Pkinase"/>
    <property type="match status" value="1"/>
</dbReference>
<comment type="caution">
    <text evidence="13">The sequence shown here is derived from an EMBL/GenBank/DDBJ whole genome shotgun (WGS) entry which is preliminary data.</text>
</comment>
<evidence type="ECO:0000256" key="6">
    <source>
        <dbReference type="PIRSR" id="PIRSR630616-1"/>
    </source>
</evidence>
<protein>
    <recommendedName>
        <fullName evidence="15">Protein kinase domain-containing protein</fullName>
    </recommendedName>
</protein>
<proteinExistence type="predicted"/>
<feature type="compositionally biased region" description="Pro residues" evidence="9">
    <location>
        <begin position="544"/>
        <end position="553"/>
    </location>
</feature>
<evidence type="ECO:0000256" key="7">
    <source>
        <dbReference type="PIRSR" id="PIRSR630616-2"/>
    </source>
</evidence>
<dbReference type="PROSITE" id="PS00108">
    <property type="entry name" value="PROTEIN_KINASE_ST"/>
    <property type="match status" value="1"/>
</dbReference>
<dbReference type="Gene3D" id="1.10.510.10">
    <property type="entry name" value="Transferase(Phosphotransferase) domain 1"/>
    <property type="match status" value="1"/>
</dbReference>
<dbReference type="CDD" id="cd00201">
    <property type="entry name" value="WW"/>
    <property type="match status" value="1"/>
</dbReference>
<feature type="domain" description="Protein kinase" evidence="11">
    <location>
        <begin position="1"/>
        <end position="278"/>
    </location>
</feature>
<evidence type="ECO:0000313" key="14">
    <source>
        <dbReference type="Proteomes" id="UP000320333"/>
    </source>
</evidence>
<feature type="transmembrane region" description="Helical" evidence="10">
    <location>
        <begin position="636"/>
        <end position="658"/>
    </location>
</feature>
<feature type="domain" description="WW" evidence="12">
    <location>
        <begin position="298"/>
        <end position="332"/>
    </location>
</feature>
<name>A0A507FTR7_9FUNG</name>
<evidence type="ECO:0000256" key="9">
    <source>
        <dbReference type="SAM" id="MobiDB-lite"/>
    </source>
</evidence>
<sequence length="662" mass="74142">MDKYWPTSRIHGLNHIWNGKDTETGEEVVLPELVLQHPTEQADKNLTQVVMKLADIERDSDYQNTNESVEFEAHALKTLTPLNPKRIINFKAFYRNQEGQYVIVMEKAVSSLEDVLQVHKRLSEQETKLVVHAILEGLVTAHKSYIVHRDIKPANLFLFGNDLNSLKIGDWGIAAEDNGYSCVGGMKGTKGYMAPEILKKVQYGRPVDIWGTGVIAFQLLFGSMPFPDVKKRFAKAPKLAFPYNVSVSVEAQEFIKLLLAEDPSDRPTAQAALSHPWMKSLVIPQTIPEVRQVIPEPVPGFPGWLRLVQANGEPSYYFHEFTRVTQWHHPEADPVPAYIPVTVRNTDNSPMPVVYGDLGLERSATERVRRPSAENRGMGRLFSNPEVVRPSKESFPNDRSNLTVAPNMHEKNDPEVEQDEVPLDRKPKQARKGVQFQVEVRDMGYSAILDDDHANDENTAEILAPSAETVSPPAHRVSSTKNNFTHEPIDSKPAKSRTKLITTSSTSSITQNHVVKPDEVQSQSPVSMTVESPKITRASSISLPHPPPPGPPPPEVLLKHRNSQTQRPPMSEFRHAGNHVSTGLRSVSAMKPQTPAPTKPATETLAQSQVQRSFSLRQHVQEWKDPHSEFRQAVNILLWIFLPVLPSAMRLIVVVFLLSSLV</sequence>
<feature type="compositionally biased region" description="Low complexity" evidence="9">
    <location>
        <begin position="501"/>
        <end position="510"/>
    </location>
</feature>
<dbReference type="PROSITE" id="PS50011">
    <property type="entry name" value="PROTEIN_KINASE_DOM"/>
    <property type="match status" value="1"/>
</dbReference>
<dbReference type="InterPro" id="IPR000719">
    <property type="entry name" value="Prot_kinase_dom"/>
</dbReference>
<evidence type="ECO:0000256" key="10">
    <source>
        <dbReference type="SAM" id="Phobius"/>
    </source>
</evidence>
<evidence type="ECO:0000313" key="13">
    <source>
        <dbReference type="EMBL" id="TPX78608.1"/>
    </source>
</evidence>
<keyword evidence="3 7" id="KW-0547">Nucleotide-binding</keyword>
<evidence type="ECO:0000256" key="8">
    <source>
        <dbReference type="PIRSR" id="PIRSR630616-3"/>
    </source>
</evidence>
<keyword evidence="10" id="KW-0812">Transmembrane</keyword>
<feature type="active site" description="Proton acceptor" evidence="6">
    <location>
        <position position="150"/>
    </location>
</feature>
<reference evidence="13 14" key="1">
    <citation type="journal article" date="2019" name="Sci. Rep.">
        <title>Comparative genomics of chytrid fungi reveal insights into the obligate biotrophic and pathogenic lifestyle of Synchytrium endobioticum.</title>
        <authorList>
            <person name="van de Vossenberg B.T.L.H."/>
            <person name="Warris S."/>
            <person name="Nguyen H.D.T."/>
            <person name="van Gent-Pelzer M.P.E."/>
            <person name="Joly D.L."/>
            <person name="van de Geest H.C."/>
            <person name="Bonants P.J.M."/>
            <person name="Smith D.S."/>
            <person name="Levesque C.A."/>
            <person name="van der Lee T.A.J."/>
        </authorList>
    </citation>
    <scope>NUCLEOTIDE SEQUENCE [LARGE SCALE GENOMIC DNA]</scope>
    <source>
        <strain evidence="13 14">CBS 675.73</strain>
    </source>
</reference>
<dbReference type="OrthoDB" id="10252171at2759"/>
<evidence type="ECO:0008006" key="15">
    <source>
        <dbReference type="Google" id="ProtNLM"/>
    </source>
</evidence>
<feature type="compositionally biased region" description="Polar residues" evidence="9">
    <location>
        <begin position="520"/>
        <end position="530"/>
    </location>
</feature>
<dbReference type="SUPFAM" id="SSF56112">
    <property type="entry name" value="Protein kinase-like (PK-like)"/>
    <property type="match status" value="1"/>
</dbReference>
<evidence type="ECO:0000259" key="12">
    <source>
        <dbReference type="PROSITE" id="PS50020"/>
    </source>
</evidence>
<dbReference type="EMBL" id="QEAP01000002">
    <property type="protein sequence ID" value="TPX78608.1"/>
    <property type="molecule type" value="Genomic_DNA"/>
</dbReference>
<evidence type="ECO:0000256" key="5">
    <source>
        <dbReference type="ARBA" id="ARBA00022840"/>
    </source>
</evidence>
<gene>
    <name evidence="13" type="ORF">CcCBS67573_g00144</name>
</gene>
<keyword evidence="10" id="KW-1133">Transmembrane helix</keyword>
<dbReference type="PROSITE" id="PS50020">
    <property type="entry name" value="WW_DOMAIN_2"/>
    <property type="match status" value="1"/>
</dbReference>
<evidence type="ECO:0000256" key="2">
    <source>
        <dbReference type="ARBA" id="ARBA00022679"/>
    </source>
</evidence>
<keyword evidence="5 7" id="KW-0067">ATP-binding</keyword>
<dbReference type="GO" id="GO:0005524">
    <property type="term" value="F:ATP binding"/>
    <property type="evidence" value="ECO:0007669"/>
    <property type="project" value="UniProtKB-KW"/>
</dbReference>
<feature type="cross-link" description="Glycyl lysine isopeptide (Lys-Gly) (interchain with G-Cter in SUMO2)" evidence="8">
    <location>
        <position position="152"/>
    </location>
</feature>
<evidence type="ECO:0000259" key="11">
    <source>
        <dbReference type="PROSITE" id="PS50011"/>
    </source>
</evidence>
<dbReference type="Proteomes" id="UP000320333">
    <property type="component" value="Unassembled WGS sequence"/>
</dbReference>
<dbReference type="InterPro" id="IPR030616">
    <property type="entry name" value="Aur-like"/>
</dbReference>
<evidence type="ECO:0000256" key="1">
    <source>
        <dbReference type="ARBA" id="ARBA00022527"/>
    </source>
</evidence>
<dbReference type="InterPro" id="IPR008271">
    <property type="entry name" value="Ser/Thr_kinase_AS"/>
</dbReference>
<keyword evidence="14" id="KW-1185">Reference proteome</keyword>
<keyword evidence="2" id="KW-0808">Transferase</keyword>
<organism evidence="13 14">
    <name type="scientific">Chytriomyces confervae</name>
    <dbReference type="NCBI Taxonomy" id="246404"/>
    <lineage>
        <taxon>Eukaryota</taxon>
        <taxon>Fungi</taxon>
        <taxon>Fungi incertae sedis</taxon>
        <taxon>Chytridiomycota</taxon>
        <taxon>Chytridiomycota incertae sedis</taxon>
        <taxon>Chytridiomycetes</taxon>
        <taxon>Chytridiales</taxon>
        <taxon>Chytriomycetaceae</taxon>
        <taxon>Chytriomyces</taxon>
    </lineage>
</organism>
<evidence type="ECO:0000256" key="4">
    <source>
        <dbReference type="ARBA" id="ARBA00022777"/>
    </source>
</evidence>
<feature type="region of interest" description="Disordered" evidence="9">
    <location>
        <begin position="388"/>
        <end position="432"/>
    </location>
</feature>
<dbReference type="InterPro" id="IPR011009">
    <property type="entry name" value="Kinase-like_dom_sf"/>
</dbReference>
<dbReference type="GO" id="GO:0004674">
    <property type="term" value="F:protein serine/threonine kinase activity"/>
    <property type="evidence" value="ECO:0007669"/>
    <property type="project" value="UniProtKB-KW"/>
</dbReference>
<dbReference type="AlphaFoldDB" id="A0A507FTR7"/>
<feature type="binding site" evidence="7">
    <location>
        <position position="170"/>
    </location>
    <ligand>
        <name>ATP</name>
        <dbReference type="ChEBI" id="CHEBI:30616"/>
    </ligand>
</feature>
<accession>A0A507FTR7</accession>